<proteinExistence type="predicted"/>
<dbReference type="EMBL" id="JAAXPI010000068">
    <property type="protein sequence ID" value="NKZ08025.1"/>
    <property type="molecule type" value="Genomic_DNA"/>
</dbReference>
<name>A0A846ZBZ6_9ACTN</name>
<dbReference type="Proteomes" id="UP000579250">
    <property type="component" value="Unassembled WGS sequence"/>
</dbReference>
<dbReference type="AlphaFoldDB" id="A0A846ZBZ6"/>
<keyword evidence="2" id="KW-1185">Reference proteome</keyword>
<accession>A0A846ZBZ6</accession>
<sequence>MTVTDEQAATLRAQLAGQVDEHRRLAQQLDPEQAKLGYAALVAAAFIVAVERRFMKDGKVSDDTEVIDFIASARERSDDSAEIINPEVAETMILHLLGRGSVAGIDENTKFEHQIILLAALVGQAQLNDSELDTFMTEARSLADQILA</sequence>
<gene>
    <name evidence="1" type="ORF">HGB48_30480</name>
</gene>
<protein>
    <submittedName>
        <fullName evidence="1">Uncharacterized protein</fullName>
    </submittedName>
</protein>
<evidence type="ECO:0000313" key="1">
    <source>
        <dbReference type="EMBL" id="NKZ08025.1"/>
    </source>
</evidence>
<comment type="caution">
    <text evidence="1">The sequence shown here is derived from an EMBL/GenBank/DDBJ whole genome shotgun (WGS) entry which is preliminary data.</text>
</comment>
<organism evidence="1 2">
    <name type="scientific">Actinomadura latina</name>
    <dbReference type="NCBI Taxonomy" id="163603"/>
    <lineage>
        <taxon>Bacteria</taxon>
        <taxon>Bacillati</taxon>
        <taxon>Actinomycetota</taxon>
        <taxon>Actinomycetes</taxon>
        <taxon>Streptosporangiales</taxon>
        <taxon>Thermomonosporaceae</taxon>
        <taxon>Actinomadura</taxon>
    </lineage>
</organism>
<dbReference type="RefSeq" id="WP_067635407.1">
    <property type="nucleotide sequence ID" value="NZ_JAAXPI010000068.1"/>
</dbReference>
<reference evidence="1 2" key="1">
    <citation type="submission" date="2020-04" db="EMBL/GenBank/DDBJ databases">
        <title>MicrobeNet Type strains.</title>
        <authorList>
            <person name="Nicholson A.C."/>
        </authorList>
    </citation>
    <scope>NUCLEOTIDE SEQUENCE [LARGE SCALE GENOMIC DNA]</scope>
    <source>
        <strain evidence="1 2">ATCC BAA-277</strain>
    </source>
</reference>
<evidence type="ECO:0000313" key="2">
    <source>
        <dbReference type="Proteomes" id="UP000579250"/>
    </source>
</evidence>